<accession>A0A7R9L3K7</accession>
<dbReference type="EMBL" id="CAJPIZ010012523">
    <property type="protein sequence ID" value="CAG2113746.1"/>
    <property type="molecule type" value="Genomic_DNA"/>
</dbReference>
<name>A0A7R9L3K7_9ACAR</name>
<dbReference type="GO" id="GO:0042162">
    <property type="term" value="F:telomeric DNA binding"/>
    <property type="evidence" value="ECO:0007669"/>
    <property type="project" value="TreeGrafter"/>
</dbReference>
<dbReference type="Proteomes" id="UP000759131">
    <property type="component" value="Unassembled WGS sequence"/>
</dbReference>
<evidence type="ECO:0000313" key="4">
    <source>
        <dbReference type="Proteomes" id="UP000759131"/>
    </source>
</evidence>
<dbReference type="OrthoDB" id="2017974at2759"/>
<dbReference type="GO" id="GO:0005697">
    <property type="term" value="C:telomerase holoenzyme complex"/>
    <property type="evidence" value="ECO:0007669"/>
    <property type="project" value="TreeGrafter"/>
</dbReference>
<evidence type="ECO:0000313" key="3">
    <source>
        <dbReference type="EMBL" id="CAD7633316.1"/>
    </source>
</evidence>
<dbReference type="PANTHER" id="PTHR15696:SF0">
    <property type="entry name" value="TELOMERASE-BINDING PROTEIN EST1A"/>
    <property type="match status" value="1"/>
</dbReference>
<evidence type="ECO:0000259" key="2">
    <source>
        <dbReference type="Pfam" id="PF10373"/>
    </source>
</evidence>
<dbReference type="PANTHER" id="PTHR15696">
    <property type="entry name" value="SMG-7 SUPPRESSOR WITH MORPHOLOGICAL EFFECT ON GENITALIA PROTEIN 7"/>
    <property type="match status" value="1"/>
</dbReference>
<dbReference type="Gene3D" id="1.25.40.10">
    <property type="entry name" value="Tetratricopeptide repeat domain"/>
    <property type="match status" value="1"/>
</dbReference>
<gene>
    <name evidence="3" type="ORF">OSB1V03_LOCUS13713</name>
</gene>
<dbReference type="SUPFAM" id="SSF48452">
    <property type="entry name" value="TPR-like"/>
    <property type="match status" value="1"/>
</dbReference>
<feature type="domain" description="DNA/RNA-binding" evidence="2">
    <location>
        <begin position="31"/>
        <end position="102"/>
    </location>
</feature>
<keyword evidence="1" id="KW-0866">Nonsense-mediated mRNA decay</keyword>
<keyword evidence="4" id="KW-1185">Reference proteome</keyword>
<evidence type="ECO:0000256" key="1">
    <source>
        <dbReference type="ARBA" id="ARBA00023161"/>
    </source>
</evidence>
<organism evidence="3">
    <name type="scientific">Medioppia subpectinata</name>
    <dbReference type="NCBI Taxonomy" id="1979941"/>
    <lineage>
        <taxon>Eukaryota</taxon>
        <taxon>Metazoa</taxon>
        <taxon>Ecdysozoa</taxon>
        <taxon>Arthropoda</taxon>
        <taxon>Chelicerata</taxon>
        <taxon>Arachnida</taxon>
        <taxon>Acari</taxon>
        <taxon>Acariformes</taxon>
        <taxon>Sarcoptiformes</taxon>
        <taxon>Oribatida</taxon>
        <taxon>Brachypylina</taxon>
        <taxon>Oppioidea</taxon>
        <taxon>Oppiidae</taxon>
        <taxon>Medioppia</taxon>
    </lineage>
</organism>
<dbReference type="EMBL" id="OC867098">
    <property type="protein sequence ID" value="CAD7633316.1"/>
    <property type="molecule type" value="Genomic_DNA"/>
</dbReference>
<sequence length="128" mass="15188">MQETYGFVIEKLLAHEYDSDAENYECNFNHSFYLRAQMLAPKNGRSYNQLALLAMYQNRRLDAVYYYMRSLAASNPFLTARENLLTIFDECRRKYELNERKRLVLNLRLAAFAALLNLSNRRLFLAEL</sequence>
<reference evidence="3" key="1">
    <citation type="submission" date="2020-11" db="EMBL/GenBank/DDBJ databases">
        <authorList>
            <person name="Tran Van P."/>
        </authorList>
    </citation>
    <scope>NUCLEOTIDE SEQUENCE</scope>
</reference>
<protein>
    <recommendedName>
        <fullName evidence="2">DNA/RNA-binding domain-containing protein</fullName>
    </recommendedName>
</protein>
<dbReference type="InterPro" id="IPR011990">
    <property type="entry name" value="TPR-like_helical_dom_sf"/>
</dbReference>
<dbReference type="GO" id="GO:0000184">
    <property type="term" value="P:nuclear-transcribed mRNA catabolic process, nonsense-mediated decay"/>
    <property type="evidence" value="ECO:0007669"/>
    <property type="project" value="UniProtKB-KW"/>
</dbReference>
<dbReference type="GO" id="GO:0070034">
    <property type="term" value="F:telomerase RNA binding"/>
    <property type="evidence" value="ECO:0007669"/>
    <property type="project" value="TreeGrafter"/>
</dbReference>
<dbReference type="Pfam" id="PF10373">
    <property type="entry name" value="EST1_DNA_bind"/>
    <property type="match status" value="1"/>
</dbReference>
<dbReference type="AlphaFoldDB" id="A0A7R9L3K7"/>
<dbReference type="InterPro" id="IPR045153">
    <property type="entry name" value="Est1/Ebs1-like"/>
</dbReference>
<proteinExistence type="predicted"/>
<dbReference type="InterPro" id="IPR018834">
    <property type="entry name" value="DNA/RNA-bd_Est1-type"/>
</dbReference>